<proteinExistence type="predicted"/>
<accession>A0AAV2JT96</accession>
<reference evidence="3 4" key="1">
    <citation type="submission" date="2024-04" db="EMBL/GenBank/DDBJ databases">
        <authorList>
            <person name="Waldvogel A.-M."/>
            <person name="Schoenle A."/>
        </authorList>
    </citation>
    <scope>NUCLEOTIDE SEQUENCE [LARGE SCALE GENOMIC DNA]</scope>
</reference>
<feature type="region of interest" description="Disordered" evidence="1">
    <location>
        <begin position="119"/>
        <end position="139"/>
    </location>
</feature>
<dbReference type="AlphaFoldDB" id="A0AAV2JT96"/>
<feature type="transmembrane region" description="Helical" evidence="2">
    <location>
        <begin position="76"/>
        <end position="98"/>
    </location>
</feature>
<protein>
    <submittedName>
        <fullName evidence="3">Uncharacterized protein</fullName>
    </submittedName>
</protein>
<gene>
    <name evidence="3" type="ORF">KC01_LOCUS11542</name>
</gene>
<sequence length="139" mass="16067">MDQATVSLWRDRATVSLWRDQATVSLWRDQATVSLWRDQATVSLWRDQATVSLWRDQATVSLWRELRQNMVHKGPFYTAIMESILTSSITVWFAGATVRDKQRLQRIVRSAEEVIGRSLPSLQDLPEPEPSKNVQNVQD</sequence>
<dbReference type="EMBL" id="OZ035836">
    <property type="protein sequence ID" value="CAL1580730.1"/>
    <property type="molecule type" value="Genomic_DNA"/>
</dbReference>
<keyword evidence="2" id="KW-0812">Transmembrane</keyword>
<name>A0AAV2JT96_KNICA</name>
<keyword evidence="2" id="KW-0472">Membrane</keyword>
<keyword evidence="2" id="KW-1133">Transmembrane helix</keyword>
<evidence type="ECO:0000256" key="1">
    <source>
        <dbReference type="SAM" id="MobiDB-lite"/>
    </source>
</evidence>
<keyword evidence="4" id="KW-1185">Reference proteome</keyword>
<evidence type="ECO:0000313" key="4">
    <source>
        <dbReference type="Proteomes" id="UP001497482"/>
    </source>
</evidence>
<dbReference type="Proteomes" id="UP001497482">
    <property type="component" value="Chromosome 14"/>
</dbReference>
<organism evidence="3 4">
    <name type="scientific">Knipowitschia caucasica</name>
    <name type="common">Caucasian dwarf goby</name>
    <name type="synonym">Pomatoschistus caucasicus</name>
    <dbReference type="NCBI Taxonomy" id="637954"/>
    <lineage>
        <taxon>Eukaryota</taxon>
        <taxon>Metazoa</taxon>
        <taxon>Chordata</taxon>
        <taxon>Craniata</taxon>
        <taxon>Vertebrata</taxon>
        <taxon>Euteleostomi</taxon>
        <taxon>Actinopterygii</taxon>
        <taxon>Neopterygii</taxon>
        <taxon>Teleostei</taxon>
        <taxon>Neoteleostei</taxon>
        <taxon>Acanthomorphata</taxon>
        <taxon>Gobiaria</taxon>
        <taxon>Gobiiformes</taxon>
        <taxon>Gobioidei</taxon>
        <taxon>Gobiidae</taxon>
        <taxon>Gobiinae</taxon>
        <taxon>Knipowitschia</taxon>
    </lineage>
</organism>
<evidence type="ECO:0000256" key="2">
    <source>
        <dbReference type="SAM" id="Phobius"/>
    </source>
</evidence>
<evidence type="ECO:0000313" key="3">
    <source>
        <dbReference type="EMBL" id="CAL1580730.1"/>
    </source>
</evidence>